<protein>
    <submittedName>
        <fullName evidence="1">Uncharacterized protein</fullName>
    </submittedName>
</protein>
<organism evidence="1 2">
    <name type="scientific">Colletotrichum kahawae</name>
    <name type="common">Coffee berry disease fungus</name>
    <dbReference type="NCBI Taxonomy" id="34407"/>
    <lineage>
        <taxon>Eukaryota</taxon>
        <taxon>Fungi</taxon>
        <taxon>Dikarya</taxon>
        <taxon>Ascomycota</taxon>
        <taxon>Pezizomycotina</taxon>
        <taxon>Sordariomycetes</taxon>
        <taxon>Hypocreomycetidae</taxon>
        <taxon>Glomerellales</taxon>
        <taxon>Glomerellaceae</taxon>
        <taxon>Colletotrichum</taxon>
        <taxon>Colletotrichum gloeosporioides species complex</taxon>
    </lineage>
</organism>
<dbReference type="AlphaFoldDB" id="A0AAE0D687"/>
<comment type="caution">
    <text evidence="1">The sequence shown here is derived from an EMBL/GenBank/DDBJ whole genome shotgun (WGS) entry which is preliminary data.</text>
</comment>
<proteinExistence type="predicted"/>
<dbReference type="EMBL" id="VYYT01000169">
    <property type="protein sequence ID" value="KAK2760509.1"/>
    <property type="molecule type" value="Genomic_DNA"/>
</dbReference>
<evidence type="ECO:0000313" key="2">
    <source>
        <dbReference type="Proteomes" id="UP001281614"/>
    </source>
</evidence>
<gene>
    <name evidence="1" type="ORF">CKAH01_16469</name>
</gene>
<evidence type="ECO:0000313" key="1">
    <source>
        <dbReference type="EMBL" id="KAK2760509.1"/>
    </source>
</evidence>
<name>A0AAE0D687_COLKA</name>
<sequence length="554" mass="57427">MSSPMSSVGSVVFTANDVVDVAVANVSSKDAEGKIGTVVKVEGTEAGANEVDELVAEPLFCTAGDDAPAEIEGVWVGPVGLMNDAPSASVFCKLEAGADDVEELVAGPLLWTKGDDAPADMEGIELGAGGLMKDAPRASLFSKLEADVVAPAEEKKPLDEEGMVDPGPDKLADAIPELPEMEILRMLDEPGVLWMPGTLAMLGVFDIAGAVWLSGMTGVDWLFDAAGVVEDNLIDEFVKGNGGENVLRLLLGTSVGNCPERDGPSPWLLAVVEIPGLGVDSGAPLLVIEESISDDASGVVLEEELNDVAAPVNVVVVTELMSPDWPVETRGSVELPEIAVEVEKDGSEDDDRISSLLDCVLLASLLELGLLVVSDSGTGVVNASVDETLLGDVGTTSLLVPISPAKELVAVLVTEVLELMAASVDDTVMLVPEAPVAAGFDVDENSSAVLLLPEVTDVLEMKSELEVSELVAALELWVKPVLELELDSRELEGSDVELDVVLELDVVSELNSVLEAVLDAGLGAVLDAVLDAVSDVELDSSIGLVTVDGGGRVV</sequence>
<keyword evidence="2" id="KW-1185">Reference proteome</keyword>
<dbReference type="Proteomes" id="UP001281614">
    <property type="component" value="Unassembled WGS sequence"/>
</dbReference>
<accession>A0AAE0D687</accession>
<reference evidence="1" key="1">
    <citation type="submission" date="2023-02" db="EMBL/GenBank/DDBJ databases">
        <title>Colletotrichum kahawae CIFC_Que2 genome sequencing and assembly.</title>
        <authorList>
            <person name="Baroncelli R."/>
        </authorList>
    </citation>
    <scope>NUCLEOTIDE SEQUENCE</scope>
    <source>
        <strain evidence="1">CIFC_Que2</strain>
    </source>
</reference>